<dbReference type="Proteomes" id="UP000762110">
    <property type="component" value="Unassembled WGS sequence"/>
</dbReference>
<name>A0ABX2D8L5_9SPHI</name>
<comment type="caution">
    <text evidence="2">The sequence shown here is derived from an EMBL/GenBank/DDBJ whole genome shotgun (WGS) entry which is preliminary data.</text>
</comment>
<keyword evidence="1" id="KW-0732">Signal</keyword>
<dbReference type="RefSeq" id="WP_173268601.1">
    <property type="nucleotide sequence ID" value="NZ_JABMKV010000001.1"/>
</dbReference>
<evidence type="ECO:0000313" key="3">
    <source>
        <dbReference type="Proteomes" id="UP000762110"/>
    </source>
</evidence>
<protein>
    <recommendedName>
        <fullName evidence="4">Lipoprotein</fullName>
    </recommendedName>
</protein>
<feature type="signal peptide" evidence="1">
    <location>
        <begin position="1"/>
        <end position="21"/>
    </location>
</feature>
<evidence type="ECO:0000313" key="2">
    <source>
        <dbReference type="EMBL" id="NQX30406.1"/>
    </source>
</evidence>
<feature type="chain" id="PRO_5046325544" description="Lipoprotein" evidence="1">
    <location>
        <begin position="22"/>
        <end position="203"/>
    </location>
</feature>
<dbReference type="PROSITE" id="PS51257">
    <property type="entry name" value="PROKAR_LIPOPROTEIN"/>
    <property type="match status" value="1"/>
</dbReference>
<reference evidence="2 3" key="1">
    <citation type="submission" date="2020-05" db="EMBL/GenBank/DDBJ databases">
        <title>Description of Pedobacter foliorum sp. nov.</title>
        <authorList>
            <person name="Qi S."/>
            <person name="Carlier A."/>
            <person name="Cnockaert M."/>
            <person name="Vandamme P."/>
        </authorList>
    </citation>
    <scope>NUCLEOTIDE SEQUENCE [LARGE SCALE GENOMIC DNA]</scope>
    <source>
        <strain evidence="2 3">LMG 31300</strain>
    </source>
</reference>
<evidence type="ECO:0000256" key="1">
    <source>
        <dbReference type="SAM" id="SignalP"/>
    </source>
</evidence>
<dbReference type="EMBL" id="JABMKV010000001">
    <property type="protein sequence ID" value="NQX30406.1"/>
    <property type="molecule type" value="Genomic_DNA"/>
</dbReference>
<keyword evidence="3" id="KW-1185">Reference proteome</keyword>
<gene>
    <name evidence="2" type="ORF">HQN85_01610</name>
</gene>
<sequence>MKLKNLLIPFIAALFSCNSNSNSIKLNADSLETDSVKAKFLVTPGKSIGRIYLGQNVNELDSILGKPDAGDAAMGKAWGIWYGKKNTKYGRNEIAIYSSYVDSTMTGKDVKQIRVNSSKFTTITGLNTENSLVNFTEKYPDFKKVATYVNDGIGDTILLYDSRANGIAVEFIRDISRAVIVHKKGEIVNETYLTLYPEWKKLD</sequence>
<proteinExistence type="predicted"/>
<accession>A0ABX2D8L5</accession>
<organism evidence="2 3">
    <name type="scientific">Pedobacter boryungensis</name>
    <dbReference type="NCBI Taxonomy" id="869962"/>
    <lineage>
        <taxon>Bacteria</taxon>
        <taxon>Pseudomonadati</taxon>
        <taxon>Bacteroidota</taxon>
        <taxon>Sphingobacteriia</taxon>
        <taxon>Sphingobacteriales</taxon>
        <taxon>Sphingobacteriaceae</taxon>
        <taxon>Pedobacter</taxon>
    </lineage>
</organism>
<evidence type="ECO:0008006" key="4">
    <source>
        <dbReference type="Google" id="ProtNLM"/>
    </source>
</evidence>